<protein>
    <submittedName>
        <fullName evidence="1">Uncharacterized protein</fullName>
    </submittedName>
</protein>
<organism evidence="1 2">
    <name type="scientific">Deinococcus rufus</name>
    <dbReference type="NCBI Taxonomy" id="2136097"/>
    <lineage>
        <taxon>Bacteria</taxon>
        <taxon>Thermotogati</taxon>
        <taxon>Deinococcota</taxon>
        <taxon>Deinococci</taxon>
        <taxon>Deinococcales</taxon>
        <taxon>Deinococcaceae</taxon>
        <taxon>Deinococcus</taxon>
    </lineage>
</organism>
<gene>
    <name evidence="1" type="ORF">ACFOSB_11255</name>
</gene>
<comment type="caution">
    <text evidence="1">The sequence shown here is derived from an EMBL/GenBank/DDBJ whole genome shotgun (WGS) entry which is preliminary data.</text>
</comment>
<accession>A0ABV7Z8S2</accession>
<sequence length="108" mass="11261">MTGDTGRPALEFVVQVPPRFQPVLDAYDRRVHLALGQALAVAFGLPFPTPVQVRVCSGSHAGLVAFGGNARRVPDPMEVDGWISGVLIAAAVPSPARIRRPAAPGASP</sequence>
<proteinExistence type="predicted"/>
<reference evidence="2" key="1">
    <citation type="journal article" date="2019" name="Int. J. Syst. Evol. Microbiol.">
        <title>The Global Catalogue of Microorganisms (GCM) 10K type strain sequencing project: providing services to taxonomists for standard genome sequencing and annotation.</title>
        <authorList>
            <consortium name="The Broad Institute Genomics Platform"/>
            <consortium name="The Broad Institute Genome Sequencing Center for Infectious Disease"/>
            <person name="Wu L."/>
            <person name="Ma J."/>
        </authorList>
    </citation>
    <scope>NUCLEOTIDE SEQUENCE [LARGE SCALE GENOMIC DNA]</scope>
    <source>
        <strain evidence="2">CCTCC AB 2017081</strain>
    </source>
</reference>
<name>A0ABV7Z8S2_9DEIO</name>
<evidence type="ECO:0000313" key="2">
    <source>
        <dbReference type="Proteomes" id="UP001595803"/>
    </source>
</evidence>
<keyword evidence="2" id="KW-1185">Reference proteome</keyword>
<dbReference type="EMBL" id="JBHRZG010000011">
    <property type="protein sequence ID" value="MFC3833434.1"/>
    <property type="molecule type" value="Genomic_DNA"/>
</dbReference>
<evidence type="ECO:0000313" key="1">
    <source>
        <dbReference type="EMBL" id="MFC3833434.1"/>
    </source>
</evidence>
<dbReference type="Proteomes" id="UP001595803">
    <property type="component" value="Unassembled WGS sequence"/>
</dbReference>
<dbReference type="RefSeq" id="WP_380101988.1">
    <property type="nucleotide sequence ID" value="NZ_JBHRZG010000011.1"/>
</dbReference>